<feature type="compositionally biased region" description="Basic residues" evidence="1">
    <location>
        <begin position="1"/>
        <end position="12"/>
    </location>
</feature>
<evidence type="ECO:0000313" key="3">
    <source>
        <dbReference type="EMBL" id="EIE90720.1"/>
    </source>
</evidence>
<dbReference type="Proteomes" id="UP000009138">
    <property type="component" value="Unassembled WGS sequence"/>
</dbReference>
<dbReference type="PANTHER" id="PTHR43591">
    <property type="entry name" value="METHYLTRANSFERASE"/>
    <property type="match status" value="1"/>
</dbReference>
<protein>
    <recommendedName>
        <fullName evidence="2">Methyltransferase domain-containing protein</fullName>
    </recommendedName>
</protein>
<dbReference type="SUPFAM" id="SSF53335">
    <property type="entry name" value="S-adenosyl-L-methionine-dependent methyltransferases"/>
    <property type="match status" value="1"/>
</dbReference>
<evidence type="ECO:0000259" key="2">
    <source>
        <dbReference type="Pfam" id="PF13649"/>
    </source>
</evidence>
<dbReference type="InParanoid" id="I1CQJ0"/>
<sequence>MGIKQSRYHRQKQSPPRRESANTQTASGLSQSVNSITIDGRQYHNDQTSTYILPKDEIEQDRLNSQHFAVKALFNNKNILDSIEKSLPKGAAILDIGCGTGCWVMEMAVNYPEHNFTGVDLSDMFPTTIRPENAKFELMNVLGGLPFSDNTFDFVNMRFMATAFCTNEWPMIIKEIHRVLKDDGVVELMETDFPENDKEPLISTKLGSLLEEGNFKLIEKQEKGLQYKAPMNALTRELISCWKLTVLALKPLLAKRLVQNPDAYEALIDKYIEGLVEEHSKIKIVAYAARKITQKEHEKNDEENKGKEKEETKEDEE</sequence>
<evidence type="ECO:0000256" key="1">
    <source>
        <dbReference type="SAM" id="MobiDB-lite"/>
    </source>
</evidence>
<feature type="compositionally biased region" description="Polar residues" evidence="1">
    <location>
        <begin position="21"/>
        <end position="31"/>
    </location>
</feature>
<dbReference type="GO" id="GO:0008168">
    <property type="term" value="F:methyltransferase activity"/>
    <property type="evidence" value="ECO:0007669"/>
    <property type="project" value="TreeGrafter"/>
</dbReference>
<feature type="region of interest" description="Disordered" evidence="1">
    <location>
        <begin position="1"/>
        <end position="31"/>
    </location>
</feature>
<dbReference type="CDD" id="cd02440">
    <property type="entry name" value="AdoMet_MTases"/>
    <property type="match status" value="1"/>
</dbReference>
<dbReference type="eggNOG" id="ENOG502QSKG">
    <property type="taxonomic scope" value="Eukaryota"/>
</dbReference>
<dbReference type="Pfam" id="PF13649">
    <property type="entry name" value="Methyltransf_25"/>
    <property type="match status" value="1"/>
</dbReference>
<keyword evidence="4" id="KW-1185">Reference proteome</keyword>
<evidence type="ECO:0000313" key="4">
    <source>
        <dbReference type="Proteomes" id="UP000009138"/>
    </source>
</evidence>
<organism evidence="3 4">
    <name type="scientific">Rhizopus delemar (strain RA 99-880 / ATCC MYA-4621 / FGSC 9543 / NRRL 43880)</name>
    <name type="common">Mucormycosis agent</name>
    <name type="synonym">Rhizopus arrhizus var. delemar</name>
    <dbReference type="NCBI Taxonomy" id="246409"/>
    <lineage>
        <taxon>Eukaryota</taxon>
        <taxon>Fungi</taxon>
        <taxon>Fungi incertae sedis</taxon>
        <taxon>Mucoromycota</taxon>
        <taxon>Mucoromycotina</taxon>
        <taxon>Mucoromycetes</taxon>
        <taxon>Mucorales</taxon>
        <taxon>Mucorineae</taxon>
        <taxon>Rhizopodaceae</taxon>
        <taxon>Rhizopus</taxon>
    </lineage>
</organism>
<dbReference type="OrthoDB" id="2013972at2759"/>
<dbReference type="STRING" id="246409.I1CQJ0"/>
<dbReference type="OMA" id="IELMETQ"/>
<dbReference type="InterPro" id="IPR041698">
    <property type="entry name" value="Methyltransf_25"/>
</dbReference>
<reference evidence="3 4" key="1">
    <citation type="journal article" date="2009" name="PLoS Genet.">
        <title>Genomic analysis of the basal lineage fungus Rhizopus oryzae reveals a whole-genome duplication.</title>
        <authorList>
            <person name="Ma L.-J."/>
            <person name="Ibrahim A.S."/>
            <person name="Skory C."/>
            <person name="Grabherr M.G."/>
            <person name="Burger G."/>
            <person name="Butler M."/>
            <person name="Elias M."/>
            <person name="Idnurm A."/>
            <person name="Lang B.F."/>
            <person name="Sone T."/>
            <person name="Abe A."/>
            <person name="Calvo S.E."/>
            <person name="Corrochano L.M."/>
            <person name="Engels R."/>
            <person name="Fu J."/>
            <person name="Hansberg W."/>
            <person name="Kim J.-M."/>
            <person name="Kodira C.D."/>
            <person name="Koehrsen M.J."/>
            <person name="Liu B."/>
            <person name="Miranda-Saavedra D."/>
            <person name="O'Leary S."/>
            <person name="Ortiz-Castellanos L."/>
            <person name="Poulter R."/>
            <person name="Rodriguez-Romero J."/>
            <person name="Ruiz-Herrera J."/>
            <person name="Shen Y.-Q."/>
            <person name="Zeng Q."/>
            <person name="Galagan J."/>
            <person name="Birren B.W."/>
            <person name="Cuomo C.A."/>
            <person name="Wickes B.L."/>
        </authorList>
    </citation>
    <scope>NUCLEOTIDE SEQUENCE [LARGE SCALE GENOMIC DNA]</scope>
    <source>
        <strain evidence="4">RA 99-880 / ATCC MYA-4621 / FGSC 9543 / NRRL 43880</strain>
    </source>
</reference>
<name>I1CQJ0_RHIO9</name>
<dbReference type="PANTHER" id="PTHR43591:SF24">
    <property type="entry name" value="2-METHOXY-6-POLYPRENYL-1,4-BENZOQUINOL METHYLASE, MITOCHONDRIAL"/>
    <property type="match status" value="1"/>
</dbReference>
<feature type="domain" description="Methyltransferase" evidence="2">
    <location>
        <begin position="93"/>
        <end position="184"/>
    </location>
</feature>
<dbReference type="InterPro" id="IPR029063">
    <property type="entry name" value="SAM-dependent_MTases_sf"/>
</dbReference>
<dbReference type="GeneID" id="93622396"/>
<dbReference type="Gene3D" id="3.40.50.150">
    <property type="entry name" value="Vaccinia Virus protein VP39"/>
    <property type="match status" value="1"/>
</dbReference>
<dbReference type="EMBL" id="CH476747">
    <property type="protein sequence ID" value="EIE90720.1"/>
    <property type="molecule type" value="Genomic_DNA"/>
</dbReference>
<accession>I1CQJ0</accession>
<feature type="region of interest" description="Disordered" evidence="1">
    <location>
        <begin position="294"/>
        <end position="317"/>
    </location>
</feature>
<gene>
    <name evidence="3" type="ORF">RO3G_15431</name>
</gene>
<dbReference type="AlphaFoldDB" id="I1CQJ0"/>
<dbReference type="RefSeq" id="XP_067526116.1">
    <property type="nucleotide sequence ID" value="XM_067670015.1"/>
</dbReference>
<dbReference type="VEuPathDB" id="FungiDB:RO3G_15431"/>
<proteinExistence type="predicted"/>